<sequence length="92" mass="9698">MVLVALLCLLLGVTLRGRVGDMIDLEHDLAPSPKKHAVTWGGLSQPEGKTMTARCIALVASLGAQIDETGSMTKGVCTCTLPCRELAERCCA</sequence>
<keyword evidence="2" id="KW-1185">Reference proteome</keyword>
<name>A0ABN2KXJ0_9MICC</name>
<dbReference type="Proteomes" id="UP001501204">
    <property type="component" value="Unassembled WGS sequence"/>
</dbReference>
<proteinExistence type="predicted"/>
<gene>
    <name evidence="1" type="ORF">GCM10009767_28610</name>
</gene>
<accession>A0ABN2KXJ0</accession>
<organism evidence="1 2">
    <name type="scientific">Kocuria aegyptia</name>
    <dbReference type="NCBI Taxonomy" id="330943"/>
    <lineage>
        <taxon>Bacteria</taxon>
        <taxon>Bacillati</taxon>
        <taxon>Actinomycetota</taxon>
        <taxon>Actinomycetes</taxon>
        <taxon>Micrococcales</taxon>
        <taxon>Micrococcaceae</taxon>
        <taxon>Kocuria</taxon>
    </lineage>
</organism>
<dbReference type="EMBL" id="BAAAOA010000043">
    <property type="protein sequence ID" value="GAA1768824.1"/>
    <property type="molecule type" value="Genomic_DNA"/>
</dbReference>
<comment type="caution">
    <text evidence="1">The sequence shown here is derived from an EMBL/GenBank/DDBJ whole genome shotgun (WGS) entry which is preliminary data.</text>
</comment>
<evidence type="ECO:0000313" key="2">
    <source>
        <dbReference type="Proteomes" id="UP001501204"/>
    </source>
</evidence>
<reference evidence="1 2" key="1">
    <citation type="journal article" date="2019" name="Int. J. Syst. Evol. Microbiol.">
        <title>The Global Catalogue of Microorganisms (GCM) 10K type strain sequencing project: providing services to taxonomists for standard genome sequencing and annotation.</title>
        <authorList>
            <consortium name="The Broad Institute Genomics Platform"/>
            <consortium name="The Broad Institute Genome Sequencing Center for Infectious Disease"/>
            <person name="Wu L."/>
            <person name="Ma J."/>
        </authorList>
    </citation>
    <scope>NUCLEOTIDE SEQUENCE [LARGE SCALE GENOMIC DNA]</scope>
    <source>
        <strain evidence="1 2">JCM 14735</strain>
    </source>
</reference>
<evidence type="ECO:0000313" key="1">
    <source>
        <dbReference type="EMBL" id="GAA1768824.1"/>
    </source>
</evidence>
<protein>
    <submittedName>
        <fullName evidence="1">Uncharacterized protein</fullName>
    </submittedName>
</protein>